<accession>A0AAE0L473</accession>
<dbReference type="SUPFAM" id="SSF63825">
    <property type="entry name" value="YWTD domain"/>
    <property type="match status" value="1"/>
</dbReference>
<evidence type="ECO:0000313" key="3">
    <source>
        <dbReference type="Proteomes" id="UP001190700"/>
    </source>
</evidence>
<dbReference type="Proteomes" id="UP001190700">
    <property type="component" value="Unassembled WGS sequence"/>
</dbReference>
<reference evidence="2 3" key="1">
    <citation type="journal article" date="2015" name="Genome Biol. Evol.">
        <title>Comparative Genomics of a Bacterivorous Green Alga Reveals Evolutionary Causalities and Consequences of Phago-Mixotrophic Mode of Nutrition.</title>
        <authorList>
            <person name="Burns J.A."/>
            <person name="Paasch A."/>
            <person name="Narechania A."/>
            <person name="Kim E."/>
        </authorList>
    </citation>
    <scope>NUCLEOTIDE SEQUENCE [LARGE SCALE GENOMIC DNA]</scope>
    <source>
        <strain evidence="2 3">PLY_AMNH</strain>
    </source>
</reference>
<dbReference type="Gene3D" id="2.120.10.30">
    <property type="entry name" value="TolB, C-terminal domain"/>
    <property type="match status" value="3"/>
</dbReference>
<dbReference type="InterPro" id="IPR011042">
    <property type="entry name" value="6-blade_b-propeller_TolB-like"/>
</dbReference>
<dbReference type="AlphaFoldDB" id="A0AAE0L473"/>
<keyword evidence="3" id="KW-1185">Reference proteome</keyword>
<protein>
    <submittedName>
        <fullName evidence="2">Uncharacterized protein</fullName>
    </submittedName>
</protein>
<sequence length="362" mass="37632">MAHGVATCRFLHVFVGVLLLLRGTTCSVGIVETIAGGGDERSSPEAGYLDAHATSARFDSPRGVVDSGSGYLYVTDSNNHKIRQVNIINGEVTTLAGAPDKSRCSENTWPVPSVDEVNPCSNDVPDNCVSNCEYTGYEGYVDGEGDVARFNTPSSAAWVPTTVETSFSRNGILYVADTVNRKIRSLVLVEQNSTTAAGVTVSVSTVAGSDSAGEADGTGKLASFTSPNGVAVNPGGTLAYVMDGVLVRQVSLPAGVVYTLAGRPHGPSGYDSLDGDGTSAAFIRLMGGLALTPDNRFLFVTEQCSIRRIELSNGLPGMVSTIAGFSESNHWGCDGGHLDGTGTEALFYNPTGSRAVTEALSV</sequence>
<evidence type="ECO:0000256" key="1">
    <source>
        <dbReference type="SAM" id="SignalP"/>
    </source>
</evidence>
<evidence type="ECO:0000313" key="2">
    <source>
        <dbReference type="EMBL" id="KAK3271189.1"/>
    </source>
</evidence>
<feature type="signal peptide" evidence="1">
    <location>
        <begin position="1"/>
        <end position="26"/>
    </location>
</feature>
<dbReference type="PANTHER" id="PTHR46388:SF2">
    <property type="entry name" value="NHL REPEAT-CONTAINING PROTEIN 2"/>
    <property type="match status" value="1"/>
</dbReference>
<dbReference type="PANTHER" id="PTHR46388">
    <property type="entry name" value="NHL REPEAT-CONTAINING PROTEIN 2"/>
    <property type="match status" value="1"/>
</dbReference>
<gene>
    <name evidence="2" type="ORF">CYMTET_20448</name>
</gene>
<organism evidence="2 3">
    <name type="scientific">Cymbomonas tetramitiformis</name>
    <dbReference type="NCBI Taxonomy" id="36881"/>
    <lineage>
        <taxon>Eukaryota</taxon>
        <taxon>Viridiplantae</taxon>
        <taxon>Chlorophyta</taxon>
        <taxon>Pyramimonadophyceae</taxon>
        <taxon>Pyramimonadales</taxon>
        <taxon>Pyramimonadaceae</taxon>
        <taxon>Cymbomonas</taxon>
    </lineage>
</organism>
<dbReference type="EMBL" id="LGRX02009954">
    <property type="protein sequence ID" value="KAK3271189.1"/>
    <property type="molecule type" value="Genomic_DNA"/>
</dbReference>
<name>A0AAE0L473_9CHLO</name>
<proteinExistence type="predicted"/>
<feature type="chain" id="PRO_5042253746" evidence="1">
    <location>
        <begin position="27"/>
        <end position="362"/>
    </location>
</feature>
<comment type="caution">
    <text evidence="2">The sequence shown here is derived from an EMBL/GenBank/DDBJ whole genome shotgun (WGS) entry which is preliminary data.</text>
</comment>
<keyword evidence="1" id="KW-0732">Signal</keyword>